<accession>A0A229US09</accession>
<evidence type="ECO:0000313" key="2">
    <source>
        <dbReference type="Proteomes" id="UP000215509"/>
    </source>
</evidence>
<dbReference type="EMBL" id="NMQW01000017">
    <property type="protein sequence ID" value="OXM86174.1"/>
    <property type="molecule type" value="Genomic_DNA"/>
</dbReference>
<sequence length="61" mass="6854">MVFTSLSCIADTNVHHNGEKHNCKRLEIILGKTLIVQSLISLRFLANNLIASMMLNNRKGM</sequence>
<reference evidence="1 2" key="1">
    <citation type="submission" date="2017-07" db="EMBL/GenBank/DDBJ databases">
        <title>Genome sequencing and assembly of Paenibacillus rigui.</title>
        <authorList>
            <person name="Mayilraj S."/>
        </authorList>
    </citation>
    <scope>NUCLEOTIDE SEQUENCE [LARGE SCALE GENOMIC DNA]</scope>
    <source>
        <strain evidence="1 2">JCM 16352</strain>
    </source>
</reference>
<name>A0A229US09_9BACL</name>
<proteinExistence type="predicted"/>
<comment type="caution">
    <text evidence="1">The sequence shown here is derived from an EMBL/GenBank/DDBJ whole genome shotgun (WGS) entry which is preliminary data.</text>
</comment>
<evidence type="ECO:0000313" key="1">
    <source>
        <dbReference type="EMBL" id="OXM86174.1"/>
    </source>
</evidence>
<gene>
    <name evidence="1" type="ORF">CF651_13250</name>
</gene>
<protein>
    <submittedName>
        <fullName evidence="1">Uncharacterized protein</fullName>
    </submittedName>
</protein>
<dbReference type="AlphaFoldDB" id="A0A229US09"/>
<keyword evidence="2" id="KW-1185">Reference proteome</keyword>
<dbReference type="Proteomes" id="UP000215509">
    <property type="component" value="Unassembled WGS sequence"/>
</dbReference>
<organism evidence="1 2">
    <name type="scientific">Paenibacillus rigui</name>
    <dbReference type="NCBI Taxonomy" id="554312"/>
    <lineage>
        <taxon>Bacteria</taxon>
        <taxon>Bacillati</taxon>
        <taxon>Bacillota</taxon>
        <taxon>Bacilli</taxon>
        <taxon>Bacillales</taxon>
        <taxon>Paenibacillaceae</taxon>
        <taxon>Paenibacillus</taxon>
    </lineage>
</organism>